<feature type="domain" description="Penicillin-binding protein dimerisation" evidence="13">
    <location>
        <begin position="66"/>
        <end position="301"/>
    </location>
</feature>
<dbReference type="GO" id="GO:0071972">
    <property type="term" value="F:peptidoglycan L,D-transpeptidase activity"/>
    <property type="evidence" value="ECO:0007669"/>
    <property type="project" value="TreeGrafter"/>
</dbReference>
<comment type="similarity">
    <text evidence="3">Belongs to the transpeptidase family.</text>
</comment>
<dbReference type="Gene3D" id="3.90.1310.10">
    <property type="entry name" value="Penicillin-binding protein 2a (Domain 2)"/>
    <property type="match status" value="1"/>
</dbReference>
<dbReference type="PANTHER" id="PTHR30627">
    <property type="entry name" value="PEPTIDOGLYCAN D,D-TRANSPEPTIDASE"/>
    <property type="match status" value="1"/>
</dbReference>
<dbReference type="InterPro" id="IPR001460">
    <property type="entry name" value="PCN-bd_Tpept"/>
</dbReference>
<gene>
    <name evidence="14" type="ORF">ERX37_02095</name>
</gene>
<organism evidence="14 15">
    <name type="scientific">Macrococcus hajekii</name>
    <dbReference type="NCBI Taxonomy" id="198482"/>
    <lineage>
        <taxon>Bacteria</taxon>
        <taxon>Bacillati</taxon>
        <taxon>Bacillota</taxon>
        <taxon>Bacilli</taxon>
        <taxon>Bacillales</taxon>
        <taxon>Staphylococcaceae</taxon>
        <taxon>Macrococcus</taxon>
    </lineage>
</organism>
<dbReference type="InterPro" id="IPR036138">
    <property type="entry name" value="PBP_dimer_sf"/>
</dbReference>
<dbReference type="PANTHER" id="PTHR30627:SF2">
    <property type="entry name" value="PEPTIDOGLYCAN D,D-TRANSPEPTIDASE MRDA"/>
    <property type="match status" value="1"/>
</dbReference>
<evidence type="ECO:0000259" key="12">
    <source>
        <dbReference type="Pfam" id="PF00905"/>
    </source>
</evidence>
<comment type="caution">
    <text evidence="14">The sequence shown here is derived from an EMBL/GenBank/DDBJ whole genome shotgun (WGS) entry which is preliminary data.</text>
</comment>
<reference evidence="14 15" key="1">
    <citation type="submission" date="2019-01" db="EMBL/GenBank/DDBJ databases">
        <title>Draft genome sequences of the type strains of six Macrococcus species.</title>
        <authorList>
            <person name="Mazhar S."/>
            <person name="Altermann E."/>
            <person name="Hill C."/>
            <person name="Mcauliffe O."/>
        </authorList>
    </citation>
    <scope>NUCLEOTIDE SEQUENCE [LARGE SCALE GENOMIC DNA]</scope>
    <source>
        <strain evidence="14 15">CCM4809</strain>
    </source>
</reference>
<dbReference type="SUPFAM" id="SSF56601">
    <property type="entry name" value="beta-lactamase/transpeptidase-like"/>
    <property type="match status" value="1"/>
</dbReference>
<evidence type="ECO:0000256" key="2">
    <source>
        <dbReference type="ARBA" id="ARBA00004236"/>
    </source>
</evidence>
<dbReference type="Gene3D" id="1.10.10.1230">
    <property type="entry name" value="Penicillin-binding protein, N-terminal non-catalytic domain, head sub-domain"/>
    <property type="match status" value="1"/>
</dbReference>
<keyword evidence="15" id="KW-1185">Reference proteome</keyword>
<evidence type="ECO:0000256" key="8">
    <source>
        <dbReference type="ARBA" id="ARBA00022989"/>
    </source>
</evidence>
<evidence type="ECO:0000256" key="3">
    <source>
        <dbReference type="ARBA" id="ARBA00007171"/>
    </source>
</evidence>
<dbReference type="Proteomes" id="UP000295328">
    <property type="component" value="Unassembled WGS sequence"/>
</dbReference>
<dbReference type="Pfam" id="PF03717">
    <property type="entry name" value="PBP_dimer"/>
    <property type="match status" value="1"/>
</dbReference>
<dbReference type="Gene3D" id="3.40.710.10">
    <property type="entry name" value="DD-peptidase/beta-lactamase superfamily"/>
    <property type="match status" value="1"/>
</dbReference>
<keyword evidence="4" id="KW-1003">Cell membrane</keyword>
<dbReference type="EMBL" id="SCWE01000001">
    <property type="protein sequence ID" value="TDM02903.1"/>
    <property type="molecule type" value="Genomic_DNA"/>
</dbReference>
<keyword evidence="6" id="KW-0133">Cell shape</keyword>
<dbReference type="GO" id="GO:0071555">
    <property type="term" value="P:cell wall organization"/>
    <property type="evidence" value="ECO:0007669"/>
    <property type="project" value="UniProtKB-KW"/>
</dbReference>
<keyword evidence="7" id="KW-0573">Peptidoglycan synthesis</keyword>
<proteinExistence type="inferred from homology"/>
<dbReference type="GO" id="GO:0009252">
    <property type="term" value="P:peptidoglycan biosynthetic process"/>
    <property type="evidence" value="ECO:0007669"/>
    <property type="project" value="UniProtKB-KW"/>
</dbReference>
<dbReference type="GO" id="GO:0008658">
    <property type="term" value="F:penicillin binding"/>
    <property type="evidence" value="ECO:0007669"/>
    <property type="project" value="InterPro"/>
</dbReference>
<evidence type="ECO:0000256" key="10">
    <source>
        <dbReference type="ARBA" id="ARBA00023316"/>
    </source>
</evidence>
<keyword evidence="5 11" id="KW-0812">Transmembrane</keyword>
<evidence type="ECO:0000256" key="1">
    <source>
        <dbReference type="ARBA" id="ARBA00004167"/>
    </source>
</evidence>
<keyword evidence="10" id="KW-0961">Cell wall biogenesis/degradation</keyword>
<evidence type="ECO:0000256" key="7">
    <source>
        <dbReference type="ARBA" id="ARBA00022984"/>
    </source>
</evidence>
<protein>
    <submittedName>
        <fullName evidence="14">Penicillin-binding protein 2</fullName>
    </submittedName>
</protein>
<dbReference type="AlphaFoldDB" id="A0A4R6BM60"/>
<comment type="subcellular location">
    <subcellularLocation>
        <location evidence="2">Cell membrane</location>
    </subcellularLocation>
    <subcellularLocation>
        <location evidence="1">Membrane</location>
        <topology evidence="1">Single-pass membrane protein</topology>
    </subcellularLocation>
</comment>
<keyword evidence="9 11" id="KW-0472">Membrane</keyword>
<evidence type="ECO:0000313" key="14">
    <source>
        <dbReference type="EMBL" id="TDM02903.1"/>
    </source>
</evidence>
<keyword evidence="8 11" id="KW-1133">Transmembrane helix</keyword>
<evidence type="ECO:0000259" key="13">
    <source>
        <dbReference type="Pfam" id="PF03717"/>
    </source>
</evidence>
<accession>A0A4R6BM60</accession>
<evidence type="ECO:0000256" key="11">
    <source>
        <dbReference type="SAM" id="Phobius"/>
    </source>
</evidence>
<dbReference type="GO" id="GO:0005886">
    <property type="term" value="C:plasma membrane"/>
    <property type="evidence" value="ECO:0007669"/>
    <property type="project" value="UniProtKB-SubCell"/>
</dbReference>
<evidence type="ECO:0000256" key="4">
    <source>
        <dbReference type="ARBA" id="ARBA00022475"/>
    </source>
</evidence>
<feature type="transmembrane region" description="Helical" evidence="11">
    <location>
        <begin position="21"/>
        <end position="42"/>
    </location>
</feature>
<dbReference type="GO" id="GO:0008360">
    <property type="term" value="P:regulation of cell shape"/>
    <property type="evidence" value="ECO:0007669"/>
    <property type="project" value="UniProtKB-KW"/>
</dbReference>
<dbReference type="Pfam" id="PF00905">
    <property type="entry name" value="Transpeptidase"/>
    <property type="match status" value="1"/>
</dbReference>
<evidence type="ECO:0000313" key="15">
    <source>
        <dbReference type="Proteomes" id="UP000295328"/>
    </source>
</evidence>
<evidence type="ECO:0000256" key="6">
    <source>
        <dbReference type="ARBA" id="ARBA00022960"/>
    </source>
</evidence>
<dbReference type="SUPFAM" id="SSF56519">
    <property type="entry name" value="Penicillin binding protein dimerisation domain"/>
    <property type="match status" value="1"/>
</dbReference>
<dbReference type="RefSeq" id="WP_133428991.1">
    <property type="nucleotide sequence ID" value="NZ_BMCC01000002.1"/>
</dbReference>
<feature type="domain" description="Penicillin-binding protein transpeptidase" evidence="12">
    <location>
        <begin position="349"/>
        <end position="654"/>
    </location>
</feature>
<name>A0A4R6BM60_9STAP</name>
<evidence type="ECO:0000256" key="9">
    <source>
        <dbReference type="ARBA" id="ARBA00023136"/>
    </source>
</evidence>
<evidence type="ECO:0000256" key="5">
    <source>
        <dbReference type="ARBA" id="ARBA00022692"/>
    </source>
</evidence>
<dbReference type="InterPro" id="IPR005311">
    <property type="entry name" value="PBP_dimer"/>
</dbReference>
<dbReference type="OrthoDB" id="9770103at2"/>
<sequence>MLRRLKQESNELKQKRTTQRRLNVVFVAVMTLMTLLILRLGYLQIVKTDDYKKAVASNENIEINESVPRGRIYDRNGKLLVDNTAKKAITYTRGRMTTTAEMIDVARELAKFISMPTDKLTDMDKQTYYIQTHRDEVSQLMEKEAAQFNENMISQADYDKALYKKVGPHVKLSESELEIAALYSKMAAGSQLTPQTIKNEEVSEKEYALVSQNLAKLPGINTSMDWDRKYLYGDTLRTMFGKVSSKEEGLPKENIDYYLARGYARNDRVGQSYLEYQYEDVLRGHKKKMKYVTDKSGQITSSEVIDPGSRGNDIILSIDIDLQQKVEKLIVKHIATLRAAGAKDMDKVLVVVQDPNNGDILALAGKQISPSGEVTDYHYGTFTSQYAVGSSVKGATLLTGYHQKAIHLDEEMVDEPLTFAGGVNKRSYFNQNGKVVINDKEALMHSSNVYMFKTALKIAGLNYTPGMALPDNIAQAGQTLRKGMNQFGLGVKTGIDLPNEVAGQSGHLTDNAGNYLDLAIGQYDTYSPLQLSQYISTIANDGYRIQPHLVREIRQPSKTETLGPVKEVIEGKVLNRINNSQKEIDQVRRGFDMVFNQIEGTGYNSFHDTNVKSAGKTGTAEVFQNGEPRVNATYIGYAPADKPEMSFSIIYSNQPVPPPWLPGGDLGKEIINMYFSSKSK</sequence>
<dbReference type="InterPro" id="IPR012338">
    <property type="entry name" value="Beta-lactam/transpept-like"/>
</dbReference>
<dbReference type="InterPro" id="IPR050515">
    <property type="entry name" value="Beta-lactam/transpept"/>
</dbReference>